<evidence type="ECO:0000256" key="10">
    <source>
        <dbReference type="ARBA" id="ARBA00023114"/>
    </source>
</evidence>
<keyword evidence="6" id="KW-0812">Transmembrane</keyword>
<evidence type="ECO:0000256" key="5">
    <source>
        <dbReference type="ARBA" id="ARBA00022597"/>
    </source>
</evidence>
<keyword evidence="11" id="KW-0472">Membrane</keyword>
<feature type="domain" description="Polysaccharide export protein N-terminal" evidence="15">
    <location>
        <begin position="49"/>
        <end position="123"/>
    </location>
</feature>
<evidence type="ECO:0000256" key="4">
    <source>
        <dbReference type="ARBA" id="ARBA00022452"/>
    </source>
</evidence>
<proteinExistence type="inferred from homology"/>
<dbReference type="Gene3D" id="3.10.560.10">
    <property type="entry name" value="Outer membrane lipoprotein wza domain like"/>
    <property type="match status" value="1"/>
</dbReference>
<evidence type="ECO:0000256" key="7">
    <source>
        <dbReference type="ARBA" id="ARBA00022729"/>
    </source>
</evidence>
<keyword evidence="12" id="KW-0564">Palmitate</keyword>
<dbReference type="PANTHER" id="PTHR33619">
    <property type="entry name" value="POLYSACCHARIDE EXPORT PROTEIN GFCE-RELATED"/>
    <property type="match status" value="1"/>
</dbReference>
<keyword evidence="4" id="KW-1134">Transmembrane beta strand</keyword>
<keyword evidence="7" id="KW-0732">Signal</keyword>
<dbReference type="GO" id="GO:0015288">
    <property type="term" value="F:porin activity"/>
    <property type="evidence" value="ECO:0007669"/>
    <property type="project" value="UniProtKB-KW"/>
</dbReference>
<evidence type="ECO:0000259" key="15">
    <source>
        <dbReference type="Pfam" id="PF02563"/>
    </source>
</evidence>
<dbReference type="InterPro" id="IPR054765">
    <property type="entry name" value="SLBB_dom"/>
</dbReference>
<evidence type="ECO:0000256" key="2">
    <source>
        <dbReference type="ARBA" id="ARBA00009450"/>
    </source>
</evidence>
<evidence type="ECO:0000256" key="11">
    <source>
        <dbReference type="ARBA" id="ARBA00023136"/>
    </source>
</evidence>
<evidence type="ECO:0000256" key="8">
    <source>
        <dbReference type="ARBA" id="ARBA00023047"/>
    </source>
</evidence>
<dbReference type="GO" id="GO:0046930">
    <property type="term" value="C:pore complex"/>
    <property type="evidence" value="ECO:0007669"/>
    <property type="project" value="UniProtKB-KW"/>
</dbReference>
<keyword evidence="10" id="KW-0626">Porin</keyword>
<evidence type="ECO:0000256" key="6">
    <source>
        <dbReference type="ARBA" id="ARBA00022692"/>
    </source>
</evidence>
<evidence type="ECO:0000313" key="17">
    <source>
        <dbReference type="EMBL" id="SVB79647.1"/>
    </source>
</evidence>
<dbReference type="AlphaFoldDB" id="A0A382GY76"/>
<comment type="subcellular location">
    <subcellularLocation>
        <location evidence="1">Cell outer membrane</location>
        <topology evidence="1">Multi-pass membrane protein</topology>
    </subcellularLocation>
</comment>
<dbReference type="InterPro" id="IPR003715">
    <property type="entry name" value="Poly_export_N"/>
</dbReference>
<keyword evidence="13" id="KW-0998">Cell outer membrane</keyword>
<keyword evidence="14" id="KW-0449">Lipoprotein</keyword>
<evidence type="ECO:0000256" key="9">
    <source>
        <dbReference type="ARBA" id="ARBA00023065"/>
    </source>
</evidence>
<evidence type="ECO:0000256" key="1">
    <source>
        <dbReference type="ARBA" id="ARBA00004571"/>
    </source>
</evidence>
<dbReference type="PANTHER" id="PTHR33619:SF3">
    <property type="entry name" value="POLYSACCHARIDE EXPORT PROTEIN GFCE-RELATED"/>
    <property type="match status" value="1"/>
</dbReference>
<keyword evidence="5" id="KW-0762">Sugar transport</keyword>
<feature type="domain" description="SLBB" evidence="16">
    <location>
        <begin position="129"/>
        <end position="203"/>
    </location>
</feature>
<dbReference type="Pfam" id="PF22461">
    <property type="entry name" value="SLBB_2"/>
    <property type="match status" value="1"/>
</dbReference>
<evidence type="ECO:0000256" key="3">
    <source>
        <dbReference type="ARBA" id="ARBA00022448"/>
    </source>
</evidence>
<dbReference type="GO" id="GO:0009279">
    <property type="term" value="C:cell outer membrane"/>
    <property type="evidence" value="ECO:0007669"/>
    <property type="project" value="UniProtKB-SubCell"/>
</dbReference>
<accession>A0A382GY76</accession>
<gene>
    <name evidence="17" type="ORF">METZ01_LOCUS232501</name>
</gene>
<evidence type="ECO:0000256" key="14">
    <source>
        <dbReference type="ARBA" id="ARBA00023288"/>
    </source>
</evidence>
<name>A0A382GY76_9ZZZZ</name>
<organism evidence="17">
    <name type="scientific">marine metagenome</name>
    <dbReference type="NCBI Taxonomy" id="408172"/>
    <lineage>
        <taxon>unclassified sequences</taxon>
        <taxon>metagenomes</taxon>
        <taxon>ecological metagenomes</taxon>
    </lineage>
</organism>
<dbReference type="GO" id="GO:0015159">
    <property type="term" value="F:polysaccharide transmembrane transporter activity"/>
    <property type="evidence" value="ECO:0007669"/>
    <property type="project" value="InterPro"/>
</dbReference>
<dbReference type="GO" id="GO:0006811">
    <property type="term" value="P:monoatomic ion transport"/>
    <property type="evidence" value="ECO:0007669"/>
    <property type="project" value="UniProtKB-KW"/>
</dbReference>
<keyword evidence="9" id="KW-0406">Ion transport</keyword>
<sequence>MGFVDSLMKYVCRGLLVATVLMAAGCETTRPGPVNPVAGTNEVPLTVNSTDSLEPGNQITITFSGLSTIPIPYSCRIREDGTISPPYLKEPIIAAGKTIGELERELEKEYVPAIYKTINVTIRTADRFFYVGGEVRQPSRQIFIGRITVTQAIQSAGDFTDFADQREVRVIRATGKVDIIDCKAALDDPTRDLPVYPGDNIVVGRRLF</sequence>
<reference evidence="17" key="1">
    <citation type="submission" date="2018-05" db="EMBL/GenBank/DDBJ databases">
        <authorList>
            <person name="Lanie J.A."/>
            <person name="Ng W.-L."/>
            <person name="Kazmierczak K.M."/>
            <person name="Andrzejewski T.M."/>
            <person name="Davidsen T.M."/>
            <person name="Wayne K.J."/>
            <person name="Tettelin H."/>
            <person name="Glass J.I."/>
            <person name="Rusch D."/>
            <person name="Podicherti R."/>
            <person name="Tsui H.-C.T."/>
            <person name="Winkler M.E."/>
        </authorList>
    </citation>
    <scope>NUCLEOTIDE SEQUENCE</scope>
</reference>
<keyword evidence="8" id="KW-0625">Polysaccharide transport</keyword>
<dbReference type="InterPro" id="IPR049712">
    <property type="entry name" value="Poly_export"/>
</dbReference>
<keyword evidence="3" id="KW-0813">Transport</keyword>
<protein>
    <submittedName>
        <fullName evidence="17">Uncharacterized protein</fullName>
    </submittedName>
</protein>
<evidence type="ECO:0000259" key="16">
    <source>
        <dbReference type="Pfam" id="PF22461"/>
    </source>
</evidence>
<comment type="similarity">
    <text evidence="2">Belongs to the BexD/CtrA/VexA family.</text>
</comment>
<evidence type="ECO:0000256" key="13">
    <source>
        <dbReference type="ARBA" id="ARBA00023237"/>
    </source>
</evidence>
<dbReference type="EMBL" id="UINC01057945">
    <property type="protein sequence ID" value="SVB79647.1"/>
    <property type="molecule type" value="Genomic_DNA"/>
</dbReference>
<dbReference type="Pfam" id="PF02563">
    <property type="entry name" value="Poly_export"/>
    <property type="match status" value="1"/>
</dbReference>
<evidence type="ECO:0000256" key="12">
    <source>
        <dbReference type="ARBA" id="ARBA00023139"/>
    </source>
</evidence>